<proteinExistence type="predicted"/>
<keyword evidence="2" id="KW-1185">Reference proteome</keyword>
<name>A0ABU0A318_9BACI</name>
<organism evidence="1 2">
    <name type="scientific">Evansella vedderi</name>
    <dbReference type="NCBI Taxonomy" id="38282"/>
    <lineage>
        <taxon>Bacteria</taxon>
        <taxon>Bacillati</taxon>
        <taxon>Bacillota</taxon>
        <taxon>Bacilli</taxon>
        <taxon>Bacillales</taxon>
        <taxon>Bacillaceae</taxon>
        <taxon>Evansella</taxon>
    </lineage>
</organism>
<gene>
    <name evidence="1" type="ORF">J2S74_004172</name>
</gene>
<dbReference type="EMBL" id="JAUSUG010000019">
    <property type="protein sequence ID" value="MDQ0256750.1"/>
    <property type="molecule type" value="Genomic_DNA"/>
</dbReference>
<sequence>MKKICFLGLIIGFSFLYNTTVFSEEGEKVRLEERILEWEEAGIDPNHTETIEEIRSYLERHIAPGIFASLHIDRDERDLGVIVLSFTEDISGETKREIEALVEEPSEVAFRVVKFTEEQLREKQREIDSTVFEQNVFESEGITVHHTSPDIINSKVEIGISPFNDGTAQFVYDYFGDEMINVVQGYEVQLLIREGKPAGDAVETEEAMTVTVAASNESTGFFTRIWNWFLGLFG</sequence>
<dbReference type="Proteomes" id="UP001230005">
    <property type="component" value="Unassembled WGS sequence"/>
</dbReference>
<accession>A0ABU0A318</accession>
<evidence type="ECO:0000313" key="2">
    <source>
        <dbReference type="Proteomes" id="UP001230005"/>
    </source>
</evidence>
<protein>
    <submittedName>
        <fullName evidence="1">Uncharacterized protein</fullName>
    </submittedName>
</protein>
<dbReference type="RefSeq" id="WP_307329385.1">
    <property type="nucleotide sequence ID" value="NZ_JAUSUG010000019.1"/>
</dbReference>
<comment type="caution">
    <text evidence="1">The sequence shown here is derived from an EMBL/GenBank/DDBJ whole genome shotgun (WGS) entry which is preliminary data.</text>
</comment>
<evidence type="ECO:0000313" key="1">
    <source>
        <dbReference type="EMBL" id="MDQ0256750.1"/>
    </source>
</evidence>
<reference evidence="1 2" key="1">
    <citation type="submission" date="2023-07" db="EMBL/GenBank/DDBJ databases">
        <title>Genomic Encyclopedia of Type Strains, Phase IV (KMG-IV): sequencing the most valuable type-strain genomes for metagenomic binning, comparative biology and taxonomic classification.</title>
        <authorList>
            <person name="Goeker M."/>
        </authorList>
    </citation>
    <scope>NUCLEOTIDE SEQUENCE [LARGE SCALE GENOMIC DNA]</scope>
    <source>
        <strain evidence="1 2">DSM 9768</strain>
    </source>
</reference>